<dbReference type="Pfam" id="PF20128">
    <property type="entry name" value="DUF6518"/>
    <property type="match status" value="1"/>
</dbReference>
<feature type="transmembrane region" description="Helical" evidence="1">
    <location>
        <begin position="91"/>
        <end position="116"/>
    </location>
</feature>
<name>A0A1S9N8K9_CLOBE</name>
<dbReference type="Proteomes" id="UP000190959">
    <property type="component" value="Unassembled WGS sequence"/>
</dbReference>
<accession>A0A1S9N8K9</accession>
<keyword evidence="1" id="KW-0812">Transmembrane</keyword>
<evidence type="ECO:0000256" key="1">
    <source>
        <dbReference type="SAM" id="Phobius"/>
    </source>
</evidence>
<sequence length="202" mass="22844">MKINIYLHCLLSILLGTIIGILTIFGQGQLKGNWNSLANLGTVWLVPAFFISSIANKKRFSVTSCSLCLIGEVMGYYYFHSLINQYNFSVGYFTLIWLGCAIVGGIIFGLAGYLWYHKDEKFHELGSALLSGVFLTDGLNMFIHIDDYRHMITVAIVEIVFGLLLIIILEKNMHERLRCCIFLIPVIILGLIGYTILYYLTI</sequence>
<reference evidence="2" key="2">
    <citation type="submission" date="2020-05" db="EMBL/GenBank/DDBJ databases">
        <authorList>
            <person name="Brown S."/>
            <person name="Huntemann M."/>
            <person name="Clum A."/>
            <person name="Spunde A."/>
            <person name="Palaniappan K."/>
            <person name="Ritter S."/>
            <person name="Mikhailova N."/>
            <person name="Chen I.-M."/>
            <person name="Stamatis D."/>
            <person name="Reddy T."/>
            <person name="O'Malley R."/>
            <person name="Daum C."/>
            <person name="Shapiro N."/>
            <person name="Ivanova N."/>
            <person name="Kyrpides N."/>
            <person name="Woyke T."/>
        </authorList>
    </citation>
    <scope>NUCLEOTIDE SEQUENCE</scope>
    <source>
        <strain evidence="2">DJ080</strain>
    </source>
</reference>
<keyword evidence="1" id="KW-0472">Membrane</keyword>
<dbReference type="EMBL" id="MWMH01000003">
    <property type="protein sequence ID" value="OOP73788.1"/>
    <property type="molecule type" value="Genomic_DNA"/>
</dbReference>
<dbReference type="AlphaFoldDB" id="A0A1S9N8K9"/>
<comment type="caution">
    <text evidence="3">The sequence shown here is derived from an EMBL/GenBank/DDBJ whole genome shotgun (WGS) entry which is preliminary data.</text>
</comment>
<feature type="transmembrane region" description="Helical" evidence="1">
    <location>
        <begin position="37"/>
        <end position="55"/>
    </location>
</feature>
<feature type="transmembrane region" description="Helical" evidence="1">
    <location>
        <begin position="181"/>
        <end position="200"/>
    </location>
</feature>
<dbReference type="EMBL" id="JABSWW010000001">
    <property type="protein sequence ID" value="NRT88031.1"/>
    <property type="molecule type" value="Genomic_DNA"/>
</dbReference>
<protein>
    <submittedName>
        <fullName evidence="3">Uncharacterized protein</fullName>
    </submittedName>
</protein>
<feature type="transmembrane region" description="Helical" evidence="1">
    <location>
        <begin position="151"/>
        <end position="169"/>
    </location>
</feature>
<evidence type="ECO:0000313" key="3">
    <source>
        <dbReference type="EMBL" id="OOP73788.1"/>
    </source>
</evidence>
<gene>
    <name evidence="2" type="ORF">B0H41_001710</name>
    <name evidence="3" type="ORF">CBEIBR21_12280</name>
</gene>
<dbReference type="RefSeq" id="WP_078115760.1">
    <property type="nucleotide sequence ID" value="NZ_CP144906.1"/>
</dbReference>
<keyword evidence="1" id="KW-1133">Transmembrane helix</keyword>
<feature type="transmembrane region" description="Helical" evidence="1">
    <location>
        <begin position="5"/>
        <end position="25"/>
    </location>
</feature>
<dbReference type="Proteomes" id="UP001193748">
    <property type="component" value="Unassembled WGS sequence"/>
</dbReference>
<reference evidence="3 4" key="1">
    <citation type="submission" date="2017-02" db="EMBL/GenBank/DDBJ databases">
        <title>Genome sequence of Clostridium beijerinckii Br21.</title>
        <authorList>
            <person name="Fonseca B.C."/>
            <person name="Guazzaroni M.E."/>
            <person name="Riano-Pachon D.M."/>
            <person name="Reginatto V."/>
        </authorList>
    </citation>
    <scope>NUCLEOTIDE SEQUENCE [LARGE SCALE GENOMIC DNA]</scope>
    <source>
        <strain evidence="3 4">Br21</strain>
    </source>
</reference>
<feature type="transmembrane region" description="Helical" evidence="1">
    <location>
        <begin position="62"/>
        <end position="79"/>
    </location>
</feature>
<dbReference type="InterPro" id="IPR045393">
    <property type="entry name" value="DUF6518"/>
</dbReference>
<organism evidence="3 4">
    <name type="scientific">Clostridium beijerinckii</name>
    <name type="common">Clostridium MP</name>
    <dbReference type="NCBI Taxonomy" id="1520"/>
    <lineage>
        <taxon>Bacteria</taxon>
        <taxon>Bacillati</taxon>
        <taxon>Bacillota</taxon>
        <taxon>Clostridia</taxon>
        <taxon>Eubacteriales</taxon>
        <taxon>Clostridiaceae</taxon>
        <taxon>Clostridium</taxon>
    </lineage>
</organism>
<evidence type="ECO:0000313" key="4">
    <source>
        <dbReference type="Proteomes" id="UP000190959"/>
    </source>
</evidence>
<proteinExistence type="predicted"/>
<evidence type="ECO:0000313" key="2">
    <source>
        <dbReference type="EMBL" id="NRT88031.1"/>
    </source>
</evidence>
<reference evidence="2" key="3">
    <citation type="journal article" date="2022" name="Nat. Biotechnol.">
        <title>Carbon-negative production of acetone and isopropanol by gas fermentation at industrial pilot scale.</title>
        <authorList>
            <person name="Liew F.E."/>
            <person name="Nogle R."/>
            <person name="Abdalla T."/>
            <person name="Rasor B.J."/>
            <person name="Canter C."/>
            <person name="Jensen R.O."/>
            <person name="Wang L."/>
            <person name="Strutz J."/>
            <person name="Chirania P."/>
            <person name="De Tissera S."/>
            <person name="Mueller A.P."/>
            <person name="Ruan Z."/>
            <person name="Gao A."/>
            <person name="Tran L."/>
            <person name="Engle N.L."/>
            <person name="Bromley J.C."/>
            <person name="Daniell J."/>
            <person name="Conrado R."/>
            <person name="Tschaplinski T.J."/>
            <person name="Giannone R.J."/>
            <person name="Hettich R.L."/>
            <person name="Karim A.S."/>
            <person name="Simpson S.D."/>
            <person name="Brown S.D."/>
            <person name="Leang C."/>
            <person name="Jewett M.C."/>
            <person name="Kopke M."/>
        </authorList>
    </citation>
    <scope>NUCLEOTIDE SEQUENCE</scope>
    <source>
        <strain evidence="2">DJ080</strain>
    </source>
</reference>
<feature type="transmembrane region" description="Helical" evidence="1">
    <location>
        <begin position="128"/>
        <end position="145"/>
    </location>
</feature>